<dbReference type="InterPro" id="IPR006015">
    <property type="entry name" value="Universal_stress_UspA"/>
</dbReference>
<dbReference type="EMBL" id="BASE01000064">
    <property type="protein sequence ID" value="GAM14659.1"/>
    <property type="molecule type" value="Genomic_DNA"/>
</dbReference>
<dbReference type="InterPro" id="IPR006016">
    <property type="entry name" value="UspA"/>
</dbReference>
<name>A0A0A8X5V3_MESS1</name>
<comment type="similarity">
    <text evidence="1">Belongs to the universal stress protein A family.</text>
</comment>
<feature type="domain" description="UspA" evidence="2">
    <location>
        <begin position="4"/>
        <end position="50"/>
    </location>
</feature>
<dbReference type="OrthoDB" id="2426295at2"/>
<protein>
    <submittedName>
        <fullName evidence="3">Universal stress protein UspA and related nucleotide-binding proteins</fullName>
    </submittedName>
</protein>
<accession>A0A0A8X5V3</accession>
<dbReference type="InterPro" id="IPR014729">
    <property type="entry name" value="Rossmann-like_a/b/a_fold"/>
</dbReference>
<dbReference type="CDD" id="cd00293">
    <property type="entry name" value="USP-like"/>
    <property type="match status" value="1"/>
</dbReference>
<evidence type="ECO:0000313" key="4">
    <source>
        <dbReference type="Proteomes" id="UP000031014"/>
    </source>
</evidence>
<dbReference type="SUPFAM" id="SSF52402">
    <property type="entry name" value="Adenine nucleotide alpha hydrolases-like"/>
    <property type="match status" value="1"/>
</dbReference>
<keyword evidence="4" id="KW-1185">Reference proteome</keyword>
<dbReference type="PRINTS" id="PR01438">
    <property type="entry name" value="UNVRSLSTRESS"/>
</dbReference>
<gene>
    <name evidence="3" type="ORF">SAMD00020551_2812</name>
</gene>
<evidence type="ECO:0000259" key="2">
    <source>
        <dbReference type="Pfam" id="PF00582"/>
    </source>
</evidence>
<dbReference type="Proteomes" id="UP000031014">
    <property type="component" value="Unassembled WGS sequence"/>
</dbReference>
<dbReference type="RefSeq" id="WP_041966392.1">
    <property type="nucleotide sequence ID" value="NZ_BASE01000064.1"/>
</dbReference>
<feature type="domain" description="UspA" evidence="2">
    <location>
        <begin position="75"/>
        <end position="172"/>
    </location>
</feature>
<dbReference type="Gene3D" id="3.40.50.620">
    <property type="entry name" value="HUPs"/>
    <property type="match status" value="1"/>
</dbReference>
<comment type="caution">
    <text evidence="3">The sequence shown here is derived from an EMBL/GenBank/DDBJ whole genome shotgun (WGS) entry which is preliminary data.</text>
</comment>
<reference evidence="3 4" key="1">
    <citation type="submission" date="2013-06" db="EMBL/GenBank/DDBJ databases">
        <title>Whole genome shotgun sequence of Bacillus selenatarsenatis SF-1.</title>
        <authorList>
            <person name="Kuroda M."/>
            <person name="Sei K."/>
            <person name="Yamashita M."/>
            <person name="Ike M."/>
        </authorList>
    </citation>
    <scope>NUCLEOTIDE SEQUENCE [LARGE SCALE GENOMIC DNA]</scope>
    <source>
        <strain evidence="3 4">SF-1</strain>
    </source>
</reference>
<dbReference type="Pfam" id="PF00582">
    <property type="entry name" value="Usp"/>
    <property type="match status" value="2"/>
</dbReference>
<dbReference type="STRING" id="1321606.SAMD00020551_2812"/>
<evidence type="ECO:0000313" key="3">
    <source>
        <dbReference type="EMBL" id="GAM14659.1"/>
    </source>
</evidence>
<sequence>MAGIKKVVLAYDDSEGSKKALQLAKEITRDKEGVKLYVGHVYEEKVKSELVESTERPIEHLPINNFPADGIQVPPLAMEQGALDKSEHSIITHSSEQAFNNAKAELDPLNMDTEYSTLDGSPAESILEFAVDVDADLIIIGQSGNEGIKRKILGGVSQKVANNAHCHVLIAK</sequence>
<dbReference type="PANTHER" id="PTHR46268:SF6">
    <property type="entry name" value="UNIVERSAL STRESS PROTEIN UP12"/>
    <property type="match status" value="1"/>
</dbReference>
<proteinExistence type="inferred from homology"/>
<dbReference type="AlphaFoldDB" id="A0A0A8X5V3"/>
<dbReference type="PANTHER" id="PTHR46268">
    <property type="entry name" value="STRESS RESPONSE PROTEIN NHAX"/>
    <property type="match status" value="1"/>
</dbReference>
<organism evidence="3 4">
    <name type="scientific">Mesobacillus selenatarsenatis (strain DSM 18680 / JCM 14380 / FERM P-15431 / SF-1)</name>
    <dbReference type="NCBI Taxonomy" id="1321606"/>
    <lineage>
        <taxon>Bacteria</taxon>
        <taxon>Bacillati</taxon>
        <taxon>Bacillota</taxon>
        <taxon>Bacilli</taxon>
        <taxon>Bacillales</taxon>
        <taxon>Bacillaceae</taxon>
        <taxon>Mesobacillus</taxon>
    </lineage>
</organism>
<evidence type="ECO:0000256" key="1">
    <source>
        <dbReference type="ARBA" id="ARBA00008791"/>
    </source>
</evidence>